<accession>A0ABW2FY27</accession>
<keyword evidence="2" id="KW-1185">Reference proteome</keyword>
<sequence>MSENATPATSLSTAPALTAEDRLTLQVAAHGVVALMAVADPGAISSTRAGIAGGKALSAATGLVGHVLAGKPAGMRLGGTSTADLADQVFAALTASVRLLGAKAPQEVENFRDTVGTVMAAASRAHRGQPGPAEAAMIRKITAALDAA</sequence>
<evidence type="ECO:0000313" key="2">
    <source>
        <dbReference type="Proteomes" id="UP001596435"/>
    </source>
</evidence>
<comment type="caution">
    <text evidence="1">The sequence shown here is derived from an EMBL/GenBank/DDBJ whole genome shotgun (WGS) entry which is preliminary data.</text>
</comment>
<gene>
    <name evidence="1" type="ORF">ACFQMG_16620</name>
</gene>
<evidence type="ECO:0000313" key="1">
    <source>
        <dbReference type="EMBL" id="MFC7181183.1"/>
    </source>
</evidence>
<dbReference type="EMBL" id="JBHTAJ010000028">
    <property type="protein sequence ID" value="MFC7181183.1"/>
    <property type="molecule type" value="Genomic_DNA"/>
</dbReference>
<reference evidence="2" key="1">
    <citation type="journal article" date="2019" name="Int. J. Syst. Evol. Microbiol.">
        <title>The Global Catalogue of Microorganisms (GCM) 10K type strain sequencing project: providing services to taxonomists for standard genome sequencing and annotation.</title>
        <authorList>
            <consortium name="The Broad Institute Genomics Platform"/>
            <consortium name="The Broad Institute Genome Sequencing Center for Infectious Disease"/>
            <person name="Wu L."/>
            <person name="Ma J."/>
        </authorList>
    </citation>
    <scope>NUCLEOTIDE SEQUENCE [LARGE SCALE GENOMIC DNA]</scope>
    <source>
        <strain evidence="2">CGMCC 1.12859</strain>
    </source>
</reference>
<dbReference type="RefSeq" id="WP_345704228.1">
    <property type="nucleotide sequence ID" value="NZ_BAABKV010000001.1"/>
</dbReference>
<proteinExistence type="predicted"/>
<protein>
    <submittedName>
        <fullName evidence="1">Uncharacterized protein</fullName>
    </submittedName>
</protein>
<name>A0ABW2FY27_9ACTN</name>
<dbReference type="Proteomes" id="UP001596435">
    <property type="component" value="Unassembled WGS sequence"/>
</dbReference>
<organism evidence="1 2">
    <name type="scientific">Kitasatospora paranensis</name>
    <dbReference type="NCBI Taxonomy" id="258053"/>
    <lineage>
        <taxon>Bacteria</taxon>
        <taxon>Bacillati</taxon>
        <taxon>Actinomycetota</taxon>
        <taxon>Actinomycetes</taxon>
        <taxon>Kitasatosporales</taxon>
        <taxon>Streptomycetaceae</taxon>
        <taxon>Kitasatospora</taxon>
    </lineage>
</organism>